<dbReference type="FunFam" id="2.40.70.10:FF:000003">
    <property type="entry name" value="Beta-secretase 1"/>
    <property type="match status" value="1"/>
</dbReference>
<feature type="transmembrane region" description="Helical" evidence="12">
    <location>
        <begin position="311"/>
        <end position="336"/>
    </location>
</feature>
<evidence type="ECO:0000313" key="15">
    <source>
        <dbReference type="Proteomes" id="UP000812440"/>
    </source>
</evidence>
<evidence type="ECO:0000313" key="14">
    <source>
        <dbReference type="EMBL" id="KAG8450163.1"/>
    </source>
</evidence>
<dbReference type="SUPFAM" id="SSF50630">
    <property type="entry name" value="Acid proteases"/>
    <property type="match status" value="1"/>
</dbReference>
<proteinExistence type="inferred from homology"/>
<name>A0A8T2K273_9PIPI</name>
<dbReference type="GO" id="GO:0005802">
    <property type="term" value="C:trans-Golgi network"/>
    <property type="evidence" value="ECO:0007669"/>
    <property type="project" value="TreeGrafter"/>
</dbReference>
<keyword evidence="5" id="KW-0732">Signal</keyword>
<dbReference type="EMBL" id="JAACNH010000002">
    <property type="protein sequence ID" value="KAG8450163.1"/>
    <property type="molecule type" value="Genomic_DNA"/>
</dbReference>
<evidence type="ECO:0000256" key="10">
    <source>
        <dbReference type="ARBA" id="ARBA00023145"/>
    </source>
</evidence>
<dbReference type="GO" id="GO:0005886">
    <property type="term" value="C:plasma membrane"/>
    <property type="evidence" value="ECO:0007669"/>
    <property type="project" value="TreeGrafter"/>
</dbReference>
<dbReference type="PRINTS" id="PR01815">
    <property type="entry name" value="BACEFAMILY"/>
</dbReference>
<accession>A0A8T2K273</accession>
<evidence type="ECO:0000256" key="12">
    <source>
        <dbReference type="SAM" id="Phobius"/>
    </source>
</evidence>
<evidence type="ECO:0000256" key="1">
    <source>
        <dbReference type="ARBA" id="ARBA00004479"/>
    </source>
</evidence>
<protein>
    <recommendedName>
        <fullName evidence="13">Peptidase A1 domain-containing protein</fullName>
    </recommendedName>
</protein>
<gene>
    <name evidence="14" type="ORF">GDO86_002698</name>
</gene>
<dbReference type="GO" id="GO:0004190">
    <property type="term" value="F:aspartic-type endopeptidase activity"/>
    <property type="evidence" value="ECO:0007669"/>
    <property type="project" value="UniProtKB-KW"/>
</dbReference>
<dbReference type="PANTHER" id="PTHR47965:SF40">
    <property type="entry name" value="BETA-SECRETASE 2"/>
    <property type="match status" value="1"/>
</dbReference>
<dbReference type="PRINTS" id="PR01816">
    <property type="entry name" value="BACE1"/>
</dbReference>
<dbReference type="GO" id="GO:0006509">
    <property type="term" value="P:membrane protein ectodomain proteolysis"/>
    <property type="evidence" value="ECO:0007669"/>
    <property type="project" value="TreeGrafter"/>
</dbReference>
<sequence>MLGEDVITMAKGLNGSVLINIVSIFQSENFFLPNINWHGIMGLAYSALAKPSSSVEPFFDSLVRQANIPNVFSMQMCGAGKPMTGTGKNAGSLVMGGVEPSLHKGDIWYTPITEEWYYQVEVLKFEVGGENLNLDCTVYNSDKAIVDSGTTLLRLPDKVFNSMVDAIVRTSMIQNFNVEFWAGLQLACWEKSQDPWTYFPDISIYLRDVNTSRSFRLTLKPQLYIQPVLTLQDTLNCFRFGISQSSSALVIGATVMEGFYVIFDRAEKRVGFAVSSCAESSGAAVSEIVGPFSTSDVSSNCIARNPLREPIMWIISYTLMSFCGIILLVLIILLLLPCRRRKDNIETVNDESSLVRHRWK</sequence>
<dbReference type="AlphaFoldDB" id="A0A8T2K273"/>
<keyword evidence="7" id="KW-0378">Hydrolase</keyword>
<evidence type="ECO:0000256" key="9">
    <source>
        <dbReference type="ARBA" id="ARBA00023136"/>
    </source>
</evidence>
<evidence type="ECO:0000256" key="7">
    <source>
        <dbReference type="ARBA" id="ARBA00022801"/>
    </source>
</evidence>
<dbReference type="GO" id="GO:0005768">
    <property type="term" value="C:endosome"/>
    <property type="evidence" value="ECO:0007669"/>
    <property type="project" value="TreeGrafter"/>
</dbReference>
<dbReference type="InterPro" id="IPR009119">
    <property type="entry name" value="BACE"/>
</dbReference>
<keyword evidence="15" id="KW-1185">Reference proteome</keyword>
<keyword evidence="3" id="KW-0645">Protease</keyword>
<evidence type="ECO:0000256" key="6">
    <source>
        <dbReference type="ARBA" id="ARBA00022750"/>
    </source>
</evidence>
<dbReference type="OrthoDB" id="2747330at2759"/>
<keyword evidence="6" id="KW-0064">Aspartyl protease</keyword>
<dbReference type="Gene3D" id="2.40.70.10">
    <property type="entry name" value="Acid Proteases"/>
    <property type="match status" value="2"/>
</dbReference>
<evidence type="ECO:0000256" key="2">
    <source>
        <dbReference type="ARBA" id="ARBA00007447"/>
    </source>
</evidence>
<keyword evidence="11" id="KW-1015">Disulfide bond</keyword>
<comment type="subcellular location">
    <subcellularLocation>
        <location evidence="1">Membrane</location>
        <topology evidence="1">Single-pass type I membrane protein</topology>
    </subcellularLocation>
</comment>
<keyword evidence="10" id="KW-0865">Zymogen</keyword>
<evidence type="ECO:0000256" key="3">
    <source>
        <dbReference type="ARBA" id="ARBA00022670"/>
    </source>
</evidence>
<keyword evidence="4 12" id="KW-0812">Transmembrane</keyword>
<dbReference type="PRINTS" id="PR00792">
    <property type="entry name" value="PEPSIN"/>
</dbReference>
<dbReference type="InterPro" id="IPR009120">
    <property type="entry name" value="BACE1"/>
</dbReference>
<reference evidence="14" key="1">
    <citation type="thesis" date="2020" institute="ProQuest LLC" country="789 East Eisenhower Parkway, Ann Arbor, MI, USA">
        <title>Comparative Genomics and Chromosome Evolution.</title>
        <authorList>
            <person name="Mudd A.B."/>
        </authorList>
    </citation>
    <scope>NUCLEOTIDE SEQUENCE</scope>
    <source>
        <strain evidence="14">Female2</strain>
        <tissue evidence="14">Blood</tissue>
    </source>
</reference>
<keyword evidence="9 12" id="KW-0472">Membrane</keyword>
<evidence type="ECO:0000256" key="4">
    <source>
        <dbReference type="ARBA" id="ARBA00022692"/>
    </source>
</evidence>
<dbReference type="PANTHER" id="PTHR47965">
    <property type="entry name" value="ASPARTYL PROTEASE-RELATED"/>
    <property type="match status" value="1"/>
</dbReference>
<dbReference type="Proteomes" id="UP000812440">
    <property type="component" value="Chromosome 2"/>
</dbReference>
<organism evidence="14 15">
    <name type="scientific">Hymenochirus boettgeri</name>
    <name type="common">Congo dwarf clawed frog</name>
    <dbReference type="NCBI Taxonomy" id="247094"/>
    <lineage>
        <taxon>Eukaryota</taxon>
        <taxon>Metazoa</taxon>
        <taxon>Chordata</taxon>
        <taxon>Craniata</taxon>
        <taxon>Vertebrata</taxon>
        <taxon>Euteleostomi</taxon>
        <taxon>Amphibia</taxon>
        <taxon>Batrachia</taxon>
        <taxon>Anura</taxon>
        <taxon>Pipoidea</taxon>
        <taxon>Pipidae</taxon>
        <taxon>Pipinae</taxon>
        <taxon>Hymenochirus</taxon>
    </lineage>
</organism>
<dbReference type="PROSITE" id="PS51767">
    <property type="entry name" value="PEPTIDASE_A1"/>
    <property type="match status" value="1"/>
</dbReference>
<dbReference type="GO" id="GO:0050435">
    <property type="term" value="P:amyloid-beta metabolic process"/>
    <property type="evidence" value="ECO:0007669"/>
    <property type="project" value="TreeGrafter"/>
</dbReference>
<evidence type="ECO:0000256" key="11">
    <source>
        <dbReference type="ARBA" id="ARBA00023157"/>
    </source>
</evidence>
<evidence type="ECO:0000259" key="13">
    <source>
        <dbReference type="PROSITE" id="PS51767"/>
    </source>
</evidence>
<dbReference type="InterPro" id="IPR021109">
    <property type="entry name" value="Peptidase_aspartic_dom_sf"/>
</dbReference>
<keyword evidence="8 12" id="KW-1133">Transmembrane helix</keyword>
<evidence type="ECO:0000256" key="5">
    <source>
        <dbReference type="ARBA" id="ARBA00022729"/>
    </source>
</evidence>
<comment type="caution">
    <text evidence="14">The sequence shown here is derived from an EMBL/GenBank/DDBJ whole genome shotgun (WGS) entry which is preliminary data.</text>
</comment>
<dbReference type="InterPro" id="IPR001461">
    <property type="entry name" value="Aspartic_peptidase_A1"/>
</dbReference>
<evidence type="ECO:0000256" key="8">
    <source>
        <dbReference type="ARBA" id="ARBA00022989"/>
    </source>
</evidence>
<comment type="similarity">
    <text evidence="2">Belongs to the peptidase A1 family.</text>
</comment>
<dbReference type="Pfam" id="PF00026">
    <property type="entry name" value="Asp"/>
    <property type="match status" value="1"/>
</dbReference>
<feature type="domain" description="Peptidase A1" evidence="13">
    <location>
        <begin position="1"/>
        <end position="273"/>
    </location>
</feature>
<dbReference type="InterPro" id="IPR033121">
    <property type="entry name" value="PEPTIDASE_A1"/>
</dbReference>